<dbReference type="Proteomes" id="UP000789702">
    <property type="component" value="Unassembled WGS sequence"/>
</dbReference>
<evidence type="ECO:0000313" key="1">
    <source>
        <dbReference type="EMBL" id="CAG8690268.1"/>
    </source>
</evidence>
<keyword evidence="2" id="KW-1185">Reference proteome</keyword>
<reference evidence="1" key="1">
    <citation type="submission" date="2021-06" db="EMBL/GenBank/DDBJ databases">
        <authorList>
            <person name="Kallberg Y."/>
            <person name="Tangrot J."/>
            <person name="Rosling A."/>
        </authorList>
    </citation>
    <scope>NUCLEOTIDE SEQUENCE</scope>
    <source>
        <strain evidence="1">IL203A</strain>
    </source>
</reference>
<protein>
    <submittedName>
        <fullName evidence="1">289_t:CDS:1</fullName>
    </submittedName>
</protein>
<proteinExistence type="predicted"/>
<feature type="non-terminal residue" evidence="1">
    <location>
        <position position="80"/>
    </location>
</feature>
<dbReference type="EMBL" id="CAJVPU010023873">
    <property type="protein sequence ID" value="CAG8690268.1"/>
    <property type="molecule type" value="Genomic_DNA"/>
</dbReference>
<gene>
    <name evidence="1" type="ORF">DHETER_LOCUS11217</name>
</gene>
<organism evidence="1 2">
    <name type="scientific">Dentiscutata heterogama</name>
    <dbReference type="NCBI Taxonomy" id="1316150"/>
    <lineage>
        <taxon>Eukaryota</taxon>
        <taxon>Fungi</taxon>
        <taxon>Fungi incertae sedis</taxon>
        <taxon>Mucoromycota</taxon>
        <taxon>Glomeromycotina</taxon>
        <taxon>Glomeromycetes</taxon>
        <taxon>Diversisporales</taxon>
        <taxon>Gigasporaceae</taxon>
        <taxon>Dentiscutata</taxon>
    </lineage>
</organism>
<name>A0ACA9P8M9_9GLOM</name>
<sequence>KELNAKDMVEQDINYEEIEKIEKIGSEYSEEIPATTQKPTTLCVIIDNNYGEICHYNRISNKRLQELVGVWKIDANAVEE</sequence>
<feature type="non-terminal residue" evidence="1">
    <location>
        <position position="1"/>
    </location>
</feature>
<comment type="caution">
    <text evidence="1">The sequence shown here is derived from an EMBL/GenBank/DDBJ whole genome shotgun (WGS) entry which is preliminary data.</text>
</comment>
<accession>A0ACA9P8M9</accession>
<evidence type="ECO:0000313" key="2">
    <source>
        <dbReference type="Proteomes" id="UP000789702"/>
    </source>
</evidence>